<keyword evidence="2" id="KW-0547">Nucleotide-binding</keyword>
<dbReference type="AlphaFoldDB" id="A0ABD1RRW4"/>
<protein>
    <submittedName>
        <fullName evidence="7">Disease resistance RPP13-like protein 1</fullName>
    </submittedName>
</protein>
<dbReference type="Proteomes" id="UP001604336">
    <property type="component" value="Unassembled WGS sequence"/>
</dbReference>
<evidence type="ECO:0000313" key="8">
    <source>
        <dbReference type="Proteomes" id="UP001604336"/>
    </source>
</evidence>
<evidence type="ECO:0000256" key="2">
    <source>
        <dbReference type="ARBA" id="ARBA00022741"/>
    </source>
</evidence>
<dbReference type="EMBL" id="JBFOLK010000008">
    <property type="protein sequence ID" value="KAL2491149.1"/>
    <property type="molecule type" value="Genomic_DNA"/>
</dbReference>
<feature type="signal peptide" evidence="5">
    <location>
        <begin position="1"/>
        <end position="22"/>
    </location>
</feature>
<evidence type="ECO:0000256" key="3">
    <source>
        <dbReference type="ARBA" id="ARBA00022821"/>
    </source>
</evidence>
<gene>
    <name evidence="7" type="ORF">Adt_26777</name>
</gene>
<dbReference type="PANTHER" id="PTHR19338">
    <property type="entry name" value="TRANSLOCASE OF INNER MITOCHONDRIAL MEMBRANE 13 HOMOLOG"/>
    <property type="match status" value="1"/>
</dbReference>
<dbReference type="InterPro" id="IPR041118">
    <property type="entry name" value="Rx_N"/>
</dbReference>
<organism evidence="7 8">
    <name type="scientific">Abeliophyllum distichum</name>
    <dbReference type="NCBI Taxonomy" id="126358"/>
    <lineage>
        <taxon>Eukaryota</taxon>
        <taxon>Viridiplantae</taxon>
        <taxon>Streptophyta</taxon>
        <taxon>Embryophyta</taxon>
        <taxon>Tracheophyta</taxon>
        <taxon>Spermatophyta</taxon>
        <taxon>Magnoliopsida</taxon>
        <taxon>eudicotyledons</taxon>
        <taxon>Gunneridae</taxon>
        <taxon>Pentapetalae</taxon>
        <taxon>asterids</taxon>
        <taxon>lamiids</taxon>
        <taxon>Lamiales</taxon>
        <taxon>Oleaceae</taxon>
        <taxon>Forsythieae</taxon>
        <taxon>Abeliophyllum</taxon>
    </lineage>
</organism>
<dbReference type="Gene3D" id="1.20.5.4130">
    <property type="match status" value="1"/>
</dbReference>
<proteinExistence type="predicted"/>
<feature type="chain" id="PRO_5044882609" evidence="5">
    <location>
        <begin position="23"/>
        <end position="193"/>
    </location>
</feature>
<evidence type="ECO:0000313" key="7">
    <source>
        <dbReference type="EMBL" id="KAL2491149.1"/>
    </source>
</evidence>
<evidence type="ECO:0000256" key="4">
    <source>
        <dbReference type="SAM" id="Coils"/>
    </source>
</evidence>
<evidence type="ECO:0000259" key="6">
    <source>
        <dbReference type="Pfam" id="PF18052"/>
    </source>
</evidence>
<keyword evidence="1" id="KW-0677">Repeat</keyword>
<dbReference type="GO" id="GO:0006952">
    <property type="term" value="P:defense response"/>
    <property type="evidence" value="ECO:0007669"/>
    <property type="project" value="UniProtKB-KW"/>
</dbReference>
<keyword evidence="3" id="KW-0611">Plant defense</keyword>
<keyword evidence="4" id="KW-0175">Coiled coil</keyword>
<dbReference type="PANTHER" id="PTHR19338:SF73">
    <property type="entry name" value="DISEASE RESISTANCE PROTEIN RGA2-LIKE"/>
    <property type="match status" value="1"/>
</dbReference>
<keyword evidence="8" id="KW-1185">Reference proteome</keyword>
<sequence length="193" mass="22117">MAIGEVFLGVFVTVLLEKLVSGELLKFLRPTGIDAQLKKWRTTLLMIEAVLTDAENKQTANRAVKEWLNELQDLAYDLDDLLDELNTEALQRKLMENEDSTSKVWKLIPTCCTNLSFPDFMFDRGIDSKLKDITGRLEDLEKRVLVLSLMKNVMGMSDKTVKRLQPTSLVEESEVHGREKDKEDILKMLLEVE</sequence>
<reference evidence="8" key="1">
    <citation type="submission" date="2024-07" db="EMBL/GenBank/DDBJ databases">
        <title>Two chromosome-level genome assemblies of Korean endemic species Abeliophyllum distichum and Forsythia ovata (Oleaceae).</title>
        <authorList>
            <person name="Jang H."/>
        </authorList>
    </citation>
    <scope>NUCLEOTIDE SEQUENCE [LARGE SCALE GENOMIC DNA]</scope>
</reference>
<accession>A0ABD1RRW4</accession>
<keyword evidence="5" id="KW-0732">Signal</keyword>
<feature type="coiled-coil region" evidence="4">
    <location>
        <begin position="64"/>
        <end position="98"/>
    </location>
</feature>
<name>A0ABD1RRW4_9LAMI</name>
<feature type="domain" description="Disease resistance N-terminal" evidence="6">
    <location>
        <begin position="11"/>
        <end position="99"/>
    </location>
</feature>
<evidence type="ECO:0000256" key="1">
    <source>
        <dbReference type="ARBA" id="ARBA00022737"/>
    </source>
</evidence>
<evidence type="ECO:0000256" key="5">
    <source>
        <dbReference type="SAM" id="SignalP"/>
    </source>
</evidence>
<dbReference type="Pfam" id="PF18052">
    <property type="entry name" value="Rx_N"/>
    <property type="match status" value="1"/>
</dbReference>
<comment type="caution">
    <text evidence="7">The sequence shown here is derived from an EMBL/GenBank/DDBJ whole genome shotgun (WGS) entry which is preliminary data.</text>
</comment>
<dbReference type="GO" id="GO:0000166">
    <property type="term" value="F:nucleotide binding"/>
    <property type="evidence" value="ECO:0007669"/>
    <property type="project" value="UniProtKB-KW"/>
</dbReference>